<name>A0A5C6FZB6_METRR</name>
<evidence type="ECO:0000313" key="2">
    <source>
        <dbReference type="Proteomes" id="UP000317257"/>
    </source>
</evidence>
<comment type="caution">
    <text evidence="1">The sequence shown here is derived from an EMBL/GenBank/DDBJ whole genome shotgun (WGS) entry which is preliminary data.</text>
</comment>
<reference evidence="2" key="1">
    <citation type="submission" date="2018-12" db="EMBL/GenBank/DDBJ databases">
        <title>The complete genome of Metarhizium rileyi, a key fungal pathogen of Lepidoptera.</title>
        <authorList>
            <person name="Binneck E."/>
            <person name="Lastra C.C.L."/>
            <person name="Sosa-Gomez D.R."/>
        </authorList>
    </citation>
    <scope>NUCLEOTIDE SEQUENCE [LARGE SCALE GENOMIC DNA]</scope>
    <source>
        <strain evidence="2">Cep018-CH2</strain>
    </source>
</reference>
<dbReference type="AlphaFoldDB" id="A0A5C6FZB6"/>
<protein>
    <submittedName>
        <fullName evidence="1">Uncharacterized protein</fullName>
    </submittedName>
</protein>
<evidence type="ECO:0000313" key="1">
    <source>
        <dbReference type="EMBL" id="TWU71115.1"/>
    </source>
</evidence>
<dbReference type="Pfam" id="PF20174">
    <property type="entry name" value="DUF6540"/>
    <property type="match status" value="1"/>
</dbReference>
<proteinExistence type="predicted"/>
<accession>A0A5C6FZB6</accession>
<dbReference type="InterPro" id="IPR046670">
    <property type="entry name" value="DUF6540"/>
</dbReference>
<dbReference type="Proteomes" id="UP000317257">
    <property type="component" value="Unassembled WGS sequence"/>
</dbReference>
<sequence>MSTERSYTICIIAFRGSPDHHWNRHVGLWFLPITSGSHYYFHAKGIGNTYELDIKRGWNPTDSYHFANLVTVASTSKTLTNDKLEDLMAAVPTASTTEDHFNCQTWVAYALDMLQREGYLTKQECTAGIDSMIDLTFQALEEG</sequence>
<dbReference type="EMBL" id="SBHS01000052">
    <property type="protein sequence ID" value="TWU71115.1"/>
    <property type="molecule type" value="Genomic_DNA"/>
</dbReference>
<organism evidence="1 2">
    <name type="scientific">Metarhizium rileyi (strain RCEF 4871)</name>
    <name type="common">Nomuraea rileyi</name>
    <dbReference type="NCBI Taxonomy" id="1649241"/>
    <lineage>
        <taxon>Eukaryota</taxon>
        <taxon>Fungi</taxon>
        <taxon>Dikarya</taxon>
        <taxon>Ascomycota</taxon>
        <taxon>Pezizomycotina</taxon>
        <taxon>Sordariomycetes</taxon>
        <taxon>Hypocreomycetidae</taxon>
        <taxon>Hypocreales</taxon>
        <taxon>Clavicipitaceae</taxon>
        <taxon>Metarhizium</taxon>
    </lineage>
</organism>
<gene>
    <name evidence="1" type="ORF">ED733_001619</name>
</gene>